<keyword evidence="2" id="KW-0732">Signal</keyword>
<evidence type="ECO:0000256" key="1">
    <source>
        <dbReference type="SAM" id="MobiDB-lite"/>
    </source>
</evidence>
<feature type="signal peptide" evidence="2">
    <location>
        <begin position="1"/>
        <end position="19"/>
    </location>
</feature>
<evidence type="ECO:0000256" key="2">
    <source>
        <dbReference type="SAM" id="SignalP"/>
    </source>
</evidence>
<organism evidence="3 4">
    <name type="scientific">Phenylobacterium montanum</name>
    <dbReference type="NCBI Taxonomy" id="2823693"/>
    <lineage>
        <taxon>Bacteria</taxon>
        <taxon>Pseudomonadati</taxon>
        <taxon>Pseudomonadota</taxon>
        <taxon>Alphaproteobacteria</taxon>
        <taxon>Caulobacterales</taxon>
        <taxon>Caulobacteraceae</taxon>
        <taxon>Phenylobacterium</taxon>
    </lineage>
</organism>
<dbReference type="RefSeq" id="WP_211939284.1">
    <property type="nucleotide sequence ID" value="NZ_CP073078.1"/>
</dbReference>
<proteinExistence type="predicted"/>
<gene>
    <name evidence="3" type="ORF">KCG34_04950</name>
</gene>
<protein>
    <submittedName>
        <fullName evidence="3">YXWGXW repeat-containing protein</fullName>
    </submittedName>
</protein>
<feature type="compositionally biased region" description="Basic and acidic residues" evidence="1">
    <location>
        <begin position="417"/>
        <end position="437"/>
    </location>
</feature>
<dbReference type="Proteomes" id="UP000676409">
    <property type="component" value="Chromosome"/>
</dbReference>
<feature type="region of interest" description="Disordered" evidence="1">
    <location>
        <begin position="258"/>
        <end position="437"/>
    </location>
</feature>
<dbReference type="InterPro" id="IPR024447">
    <property type="entry name" value="YXWGXW_rpt"/>
</dbReference>
<dbReference type="KEGG" id="caul:KCG34_04950"/>
<evidence type="ECO:0000313" key="3">
    <source>
        <dbReference type="EMBL" id="QUD89232.1"/>
    </source>
</evidence>
<feature type="compositionally biased region" description="Low complexity" evidence="1">
    <location>
        <begin position="369"/>
        <end position="403"/>
    </location>
</feature>
<dbReference type="Pfam" id="PF12779">
    <property type="entry name" value="WXXGXW"/>
    <property type="match status" value="1"/>
</dbReference>
<accession>A0A975G2D5</accession>
<feature type="compositionally biased region" description="Polar residues" evidence="1">
    <location>
        <begin position="267"/>
        <end position="277"/>
    </location>
</feature>
<sequence length="437" mass="47114">MRRITSAAIAAILGTTALAAIPPAPASAGVYVGVSVNFAPPPLPVYDQPPIPGPGYIWTPGYWAWGDDDYYWVPGTWVLAPEPGLLWTPAWWGWDDGVYLFHAGYWGPTVGFYGGINYGFGYTGFGYGGGYWDHDRFFYNRTVNNITNVNITNVYNKTVINNTNVTRVSYNGGTGGVNARPTATELAAARSWRVPPTGVQVQHQQEAARLPIMRAAANRGAPPVAATARPAVFNAPGQVTAARGSPFAHASAGAPAPGYGARANGGNSDSRYGSSYRGQPAPQAPNAYAKSAPSAYEQARTPSYQASSPYRQAPAYRQAQPNYGYGYSENGARSAPQRQSDYRQPEYRQPSPPPRAAEAYGWNGGRGSAYAAPAYRPPAQAYAQRPPQAESYRAPAYAQRPAAESYRQPAYAAPRGEAPRSEPRPQGREDQRKPPQR</sequence>
<feature type="compositionally biased region" description="Polar residues" evidence="1">
    <location>
        <begin position="300"/>
        <end position="310"/>
    </location>
</feature>
<name>A0A975G2D5_9CAUL</name>
<keyword evidence="4" id="KW-1185">Reference proteome</keyword>
<dbReference type="AlphaFoldDB" id="A0A975G2D5"/>
<feature type="chain" id="PRO_5036995354" evidence="2">
    <location>
        <begin position="20"/>
        <end position="437"/>
    </location>
</feature>
<dbReference type="EMBL" id="CP073078">
    <property type="protein sequence ID" value="QUD89232.1"/>
    <property type="molecule type" value="Genomic_DNA"/>
</dbReference>
<evidence type="ECO:0000313" key="4">
    <source>
        <dbReference type="Proteomes" id="UP000676409"/>
    </source>
</evidence>
<reference evidence="3" key="1">
    <citation type="submission" date="2021-04" db="EMBL/GenBank/DDBJ databases">
        <title>The complete genome sequence of Caulobacter sp. S6.</title>
        <authorList>
            <person name="Tang Y."/>
            <person name="Ouyang W."/>
            <person name="Liu Q."/>
            <person name="Huang B."/>
            <person name="Guo Z."/>
            <person name="Lei P."/>
        </authorList>
    </citation>
    <scope>NUCLEOTIDE SEQUENCE</scope>
    <source>
        <strain evidence="3">S6</strain>
    </source>
</reference>